<dbReference type="CDD" id="cd07984">
    <property type="entry name" value="LPLAT_LABLAT-like"/>
    <property type="match status" value="1"/>
</dbReference>
<feature type="transmembrane region" description="Helical" evidence="8">
    <location>
        <begin position="88"/>
        <end position="106"/>
    </location>
</feature>
<gene>
    <name evidence="9" type="ORF">DES53_102604</name>
</gene>
<protein>
    <submittedName>
        <fullName evidence="9">Lauroyl/myristoyl acyltransferase</fullName>
    </submittedName>
</protein>
<evidence type="ECO:0000256" key="6">
    <source>
        <dbReference type="ARBA" id="ARBA00023315"/>
    </source>
</evidence>
<keyword evidence="2" id="KW-1003">Cell membrane</keyword>
<keyword evidence="3" id="KW-0997">Cell inner membrane</keyword>
<feature type="region of interest" description="Disordered" evidence="7">
    <location>
        <begin position="1"/>
        <end position="21"/>
    </location>
</feature>
<evidence type="ECO:0000313" key="9">
    <source>
        <dbReference type="EMBL" id="RBP46218.1"/>
    </source>
</evidence>
<comment type="caution">
    <text evidence="9">The sequence shown here is derived from an EMBL/GenBank/DDBJ whole genome shotgun (WGS) entry which is preliminary data.</text>
</comment>
<evidence type="ECO:0000256" key="5">
    <source>
        <dbReference type="ARBA" id="ARBA00023136"/>
    </source>
</evidence>
<dbReference type="EMBL" id="QNRR01000002">
    <property type="protein sequence ID" value="RBP46218.1"/>
    <property type="molecule type" value="Genomic_DNA"/>
</dbReference>
<organism evidence="9 10">
    <name type="scientific">Roseimicrobium gellanilyticum</name>
    <dbReference type="NCBI Taxonomy" id="748857"/>
    <lineage>
        <taxon>Bacteria</taxon>
        <taxon>Pseudomonadati</taxon>
        <taxon>Verrucomicrobiota</taxon>
        <taxon>Verrucomicrobiia</taxon>
        <taxon>Verrucomicrobiales</taxon>
        <taxon>Verrucomicrobiaceae</taxon>
        <taxon>Roseimicrobium</taxon>
    </lineage>
</organism>
<evidence type="ECO:0000256" key="8">
    <source>
        <dbReference type="SAM" id="Phobius"/>
    </source>
</evidence>
<feature type="compositionally biased region" description="Basic and acidic residues" evidence="7">
    <location>
        <begin position="366"/>
        <end position="381"/>
    </location>
</feature>
<dbReference type="PANTHER" id="PTHR30606">
    <property type="entry name" value="LIPID A BIOSYNTHESIS LAUROYL ACYLTRANSFERASE"/>
    <property type="match status" value="1"/>
</dbReference>
<name>A0A366HSY6_9BACT</name>
<proteinExistence type="predicted"/>
<dbReference type="PANTHER" id="PTHR30606:SF10">
    <property type="entry name" value="PHOSPHATIDYLINOSITOL MANNOSIDE ACYLTRANSFERASE"/>
    <property type="match status" value="1"/>
</dbReference>
<accession>A0A366HSY6</accession>
<feature type="region of interest" description="Disordered" evidence="7">
    <location>
        <begin position="366"/>
        <end position="386"/>
    </location>
</feature>
<sequence>MVETGMAGKEGRAVIPPAISQSSQDAHADARGEIEICTSFALRHGKRDRPTCDCPSRHSSLKNLLRRFSAHGDFWLRYLHWGTRHCPWFLEPMYVFAFTVMFWVFLGRQRRAVTANLAVLLPGSSPVMNLFRAGRVFWNFAWSLVDQAHARHGSKNIHWEIMGDEHLAILERETKGSVLLTAHMGNYDVAAPLFAERIQRPIHMVRAPEREQKSQEFQAAQREKERKAGFVVHYNEPGNMLGMDLARAIQEGGVVAIQGDRILFDVSPLELTYREGITWQIPRGPFLLALVTKALIHPVFIVRMGYRRYRVVAAAPIEVPLPANRDKEAAQRLAAEQWNAVLREVMERHWRQWFVFEPVFQKTVKSDDQQSQRAEAREAAPKEQQTPDRIIPAESGHGAMAALTLSALVGCWSGMVMLRWLLERSLGCTGCMITSVLIWPVLWFLAMVALAQVSLWVALAIMKLTRLPMRHYDVLACGITLTGLSAVAWEEYSGGCPVGWWLGVLWFVGLGVALIGTLFRPAR</sequence>
<evidence type="ECO:0000256" key="3">
    <source>
        <dbReference type="ARBA" id="ARBA00022519"/>
    </source>
</evidence>
<dbReference type="GO" id="GO:0005886">
    <property type="term" value="C:plasma membrane"/>
    <property type="evidence" value="ECO:0007669"/>
    <property type="project" value="UniProtKB-SubCell"/>
</dbReference>
<dbReference type="InterPro" id="IPR004960">
    <property type="entry name" value="LipA_acyltrans"/>
</dbReference>
<comment type="subcellular location">
    <subcellularLocation>
        <location evidence="1">Cell inner membrane</location>
    </subcellularLocation>
</comment>
<evidence type="ECO:0000313" key="10">
    <source>
        <dbReference type="Proteomes" id="UP000253426"/>
    </source>
</evidence>
<evidence type="ECO:0000256" key="2">
    <source>
        <dbReference type="ARBA" id="ARBA00022475"/>
    </source>
</evidence>
<feature type="transmembrane region" description="Helical" evidence="8">
    <location>
        <begin position="474"/>
        <end position="492"/>
    </location>
</feature>
<reference evidence="9 10" key="1">
    <citation type="submission" date="2018-06" db="EMBL/GenBank/DDBJ databases">
        <title>Genomic Encyclopedia of Type Strains, Phase IV (KMG-IV): sequencing the most valuable type-strain genomes for metagenomic binning, comparative biology and taxonomic classification.</title>
        <authorList>
            <person name="Goeker M."/>
        </authorList>
    </citation>
    <scope>NUCLEOTIDE SEQUENCE [LARGE SCALE GENOMIC DNA]</scope>
    <source>
        <strain evidence="9 10">DSM 25532</strain>
    </source>
</reference>
<keyword evidence="5 8" id="KW-0472">Membrane</keyword>
<keyword evidence="6 9" id="KW-0012">Acyltransferase</keyword>
<feature type="transmembrane region" description="Helical" evidence="8">
    <location>
        <begin position="441"/>
        <end position="462"/>
    </location>
</feature>
<dbReference type="AlphaFoldDB" id="A0A366HSY6"/>
<keyword evidence="8" id="KW-1133">Transmembrane helix</keyword>
<evidence type="ECO:0000256" key="1">
    <source>
        <dbReference type="ARBA" id="ARBA00004533"/>
    </source>
</evidence>
<evidence type="ECO:0000256" key="4">
    <source>
        <dbReference type="ARBA" id="ARBA00022679"/>
    </source>
</evidence>
<feature type="transmembrane region" description="Helical" evidence="8">
    <location>
        <begin position="399"/>
        <end position="421"/>
    </location>
</feature>
<dbReference type="GO" id="GO:0009247">
    <property type="term" value="P:glycolipid biosynthetic process"/>
    <property type="evidence" value="ECO:0007669"/>
    <property type="project" value="UniProtKB-ARBA"/>
</dbReference>
<keyword evidence="10" id="KW-1185">Reference proteome</keyword>
<dbReference type="Proteomes" id="UP000253426">
    <property type="component" value="Unassembled WGS sequence"/>
</dbReference>
<keyword evidence="8" id="KW-0812">Transmembrane</keyword>
<dbReference type="Pfam" id="PF03279">
    <property type="entry name" value="Lip_A_acyltrans"/>
    <property type="match status" value="1"/>
</dbReference>
<feature type="transmembrane region" description="Helical" evidence="8">
    <location>
        <begin position="498"/>
        <end position="519"/>
    </location>
</feature>
<dbReference type="OrthoDB" id="9803456at2"/>
<evidence type="ECO:0000256" key="7">
    <source>
        <dbReference type="SAM" id="MobiDB-lite"/>
    </source>
</evidence>
<dbReference type="GO" id="GO:0016746">
    <property type="term" value="F:acyltransferase activity"/>
    <property type="evidence" value="ECO:0007669"/>
    <property type="project" value="UniProtKB-KW"/>
</dbReference>
<keyword evidence="4 9" id="KW-0808">Transferase</keyword>